<comment type="subcellular location">
    <subcellularLocation>
        <location evidence="1">Nucleus</location>
    </subcellularLocation>
</comment>
<dbReference type="GO" id="GO:0006312">
    <property type="term" value="P:mitotic recombination"/>
    <property type="evidence" value="ECO:0000318"/>
    <property type="project" value="GO_Central"/>
</dbReference>
<dbReference type="eggNOG" id="KOG2841">
    <property type="taxonomic scope" value="Eukaryota"/>
</dbReference>
<dbReference type="InterPro" id="IPR004579">
    <property type="entry name" value="ERCC1/RAD10/SWI10"/>
</dbReference>
<reference evidence="11 13" key="1">
    <citation type="journal article" date="2002" name="Science">
        <title>The genome sequence of the malaria mosquito Anopheles gambiae.</title>
        <authorList>
            <person name="Holt R.A."/>
            <person name="Subramanian G.M."/>
            <person name="Halpern A."/>
            <person name="Sutton G.G."/>
            <person name="Charlab R."/>
            <person name="Nusskern D.R."/>
            <person name="Wincker P."/>
            <person name="Clark A.G."/>
            <person name="Ribeiro J.M."/>
            <person name="Wides R."/>
            <person name="Salzberg S.L."/>
            <person name="Loftus B."/>
            <person name="Yandell M."/>
            <person name="Majoros W.H."/>
            <person name="Rusch D.B."/>
            <person name="Lai Z."/>
            <person name="Kraft C.L."/>
            <person name="Abril J.F."/>
            <person name="Anthouard V."/>
            <person name="Arensburger P."/>
            <person name="Atkinson P.W."/>
            <person name="Baden H."/>
            <person name="de Berardinis V."/>
            <person name="Baldwin D."/>
            <person name="Benes V."/>
            <person name="Biedler J."/>
            <person name="Blass C."/>
            <person name="Bolanos R."/>
            <person name="Boscus D."/>
            <person name="Barnstead M."/>
            <person name="Cai S."/>
            <person name="Center A."/>
            <person name="Chaturverdi K."/>
            <person name="Christophides G.K."/>
            <person name="Chrystal M.A."/>
            <person name="Clamp M."/>
            <person name="Cravchik A."/>
            <person name="Curwen V."/>
            <person name="Dana A."/>
            <person name="Delcher A."/>
            <person name="Dew I."/>
            <person name="Evans C.A."/>
            <person name="Flanigan M."/>
            <person name="Grundschober-Freimoser A."/>
            <person name="Friedli L."/>
            <person name="Gu Z."/>
            <person name="Guan P."/>
            <person name="Guigo R."/>
            <person name="Hillenmeyer M.E."/>
            <person name="Hladun S.L."/>
            <person name="Hogan J.R."/>
            <person name="Hong Y.S."/>
            <person name="Hoover J."/>
            <person name="Jaillon O."/>
            <person name="Ke Z."/>
            <person name="Kodira C."/>
            <person name="Kokoza E."/>
            <person name="Koutsos A."/>
            <person name="Letunic I."/>
            <person name="Levitsky A."/>
            <person name="Liang Y."/>
            <person name="Lin J.J."/>
            <person name="Lobo N.F."/>
            <person name="Lopez J.R."/>
            <person name="Malek J.A."/>
            <person name="McIntosh T.C."/>
            <person name="Meister S."/>
            <person name="Miller J."/>
            <person name="Mobarry C."/>
            <person name="Mongin E."/>
            <person name="Murphy S.D."/>
            <person name="O'Brochta D.A."/>
            <person name="Pfannkoch C."/>
            <person name="Qi R."/>
            <person name="Regier M.A."/>
            <person name="Remington K."/>
            <person name="Shao H."/>
            <person name="Sharakhova M.V."/>
            <person name="Sitter C.D."/>
            <person name="Shetty J."/>
            <person name="Smith T.J."/>
            <person name="Strong R."/>
            <person name="Sun J."/>
            <person name="Thomasova D."/>
            <person name="Ton L.Q."/>
            <person name="Topalis P."/>
            <person name="Tu Z."/>
            <person name="Unger M.F."/>
            <person name="Walenz B."/>
            <person name="Wang A."/>
            <person name="Wang J."/>
            <person name="Wang M."/>
            <person name="Wang X."/>
            <person name="Woodford K.J."/>
            <person name="Wortman J.R."/>
            <person name="Wu M."/>
            <person name="Yao A."/>
            <person name="Zdobnov E.M."/>
            <person name="Zhang H."/>
            <person name="Zhao Q."/>
            <person name="Zhao S."/>
            <person name="Zhu S.C."/>
            <person name="Zhimulev I."/>
            <person name="Coluzzi M."/>
            <person name="della Torre A."/>
            <person name="Roth C.W."/>
            <person name="Louis C."/>
            <person name="Kalush F."/>
            <person name="Mural R.J."/>
            <person name="Myers E.W."/>
            <person name="Adams M.D."/>
            <person name="Smith H.O."/>
            <person name="Broder S."/>
            <person name="Gardner M.J."/>
            <person name="Fraser C.M."/>
            <person name="Birney E."/>
            <person name="Bork P."/>
            <person name="Brey P.T."/>
            <person name="Venter J.C."/>
            <person name="Weissenbach J."/>
            <person name="Kafatos F.C."/>
            <person name="Collins F.H."/>
            <person name="Hoffman S.L."/>
        </authorList>
    </citation>
    <scope>NUCLEOTIDE SEQUENCE [LARGE SCALE GENOMIC DNA]</scope>
    <source>
        <strain evidence="11 13">PEST</strain>
    </source>
</reference>
<evidence type="ECO:0000256" key="1">
    <source>
        <dbReference type="ARBA" id="ARBA00004123"/>
    </source>
</evidence>
<dbReference type="InterPro" id="IPR047260">
    <property type="entry name" value="ERCC1-like_central_dom"/>
</dbReference>
<keyword evidence="5" id="KW-0234">DNA repair</keyword>
<gene>
    <name evidence="12" type="primary">1278845</name>
    <name evidence="11" type="ORF">AgaP_AGAP004029</name>
</gene>
<keyword evidence="13" id="KW-1185">Reference proteome</keyword>
<dbReference type="Pfam" id="PF03834">
    <property type="entry name" value="Rad10"/>
    <property type="match status" value="1"/>
</dbReference>
<dbReference type="PANTHER" id="PTHR12749:SF0">
    <property type="entry name" value="DNA EXCISION REPAIR PROTEIN ERCC-1"/>
    <property type="match status" value="1"/>
</dbReference>
<evidence type="ECO:0000256" key="3">
    <source>
        <dbReference type="ARBA" id="ARBA00022763"/>
    </source>
</evidence>
<evidence type="ECO:0000313" key="11">
    <source>
        <dbReference type="EMBL" id="EAA13582.4"/>
    </source>
</evidence>
<proteinExistence type="inferred from homology"/>
<feature type="region of interest" description="Disordered" evidence="9">
    <location>
        <begin position="18"/>
        <end position="37"/>
    </location>
</feature>
<dbReference type="AlphaFoldDB" id="Q7Q256"/>
<dbReference type="OMA" id="PHCVLVH"/>
<dbReference type="FunCoup" id="Q7Q256">
    <property type="interactions" value="1229"/>
</dbReference>
<dbReference type="GO" id="GO:0032204">
    <property type="term" value="P:regulation of telomere maintenance"/>
    <property type="evidence" value="ECO:0007669"/>
    <property type="project" value="UniProtKB-ARBA"/>
</dbReference>
<dbReference type="PaxDb" id="7165-AGAP004029-PA"/>
<evidence type="ECO:0000313" key="12">
    <source>
        <dbReference type="EnsemblMetazoa" id="AGAP004029-PA"/>
    </source>
</evidence>
<evidence type="ECO:0000256" key="8">
    <source>
        <dbReference type="ARBA" id="ARBA00071993"/>
    </source>
</evidence>
<dbReference type="Proteomes" id="UP000007062">
    <property type="component" value="Chromosome 2R"/>
</dbReference>
<dbReference type="PANTHER" id="PTHR12749">
    <property type="entry name" value="EXCISION REPAIR CROSS-COMPLEMENTING 1 ERCC1"/>
    <property type="match status" value="1"/>
</dbReference>
<keyword evidence="4" id="KW-0238">DNA-binding</keyword>
<reference evidence="11" key="4">
    <citation type="journal article" date="2007" name="Genome Biol.">
        <title>Update of the Anopheles gambiae PEST genome assembly.</title>
        <authorList>
            <person name="Sharakhova M.V."/>
            <person name="Hammond M.P."/>
            <person name="Lobo N.F."/>
            <person name="Krzywinski J."/>
            <person name="Unger M.F."/>
            <person name="Hillenmeyer M.E."/>
            <person name="Bruggner R.V."/>
            <person name="Birney E."/>
            <person name="Collins F.H."/>
        </authorList>
    </citation>
    <scope>NUCLEOTIDE SEQUENCE</scope>
    <source>
        <strain evidence="11">PEST</strain>
    </source>
</reference>
<dbReference type="Gene3D" id="1.10.150.20">
    <property type="entry name" value="5' to 3' exonuclease, C-terminal subdomain"/>
    <property type="match status" value="1"/>
</dbReference>
<evidence type="ECO:0000256" key="5">
    <source>
        <dbReference type="ARBA" id="ARBA00023204"/>
    </source>
</evidence>
<dbReference type="GO" id="GO:0003684">
    <property type="term" value="F:damaged DNA binding"/>
    <property type="evidence" value="ECO:0000318"/>
    <property type="project" value="GO_Central"/>
</dbReference>
<dbReference type="GO" id="GO:0070522">
    <property type="term" value="C:ERCC4-ERCC1 complex"/>
    <property type="evidence" value="ECO:0000318"/>
    <property type="project" value="GO_Central"/>
</dbReference>
<evidence type="ECO:0000256" key="4">
    <source>
        <dbReference type="ARBA" id="ARBA00023125"/>
    </source>
</evidence>
<dbReference type="HOGENOM" id="CLU_041616_3_0_1"/>
<reference evidence="12" key="6">
    <citation type="submission" date="2020-05" db="UniProtKB">
        <authorList>
            <consortium name="EnsemblMetazoa"/>
        </authorList>
    </citation>
    <scope>IDENTIFICATION</scope>
    <source>
        <strain evidence="12">PEST</strain>
    </source>
</reference>
<dbReference type="Pfam" id="PF14520">
    <property type="entry name" value="HHH_5"/>
    <property type="match status" value="1"/>
</dbReference>
<dbReference type="CDD" id="cd22325">
    <property type="entry name" value="ERCC1_C-like"/>
    <property type="match status" value="1"/>
</dbReference>
<evidence type="ECO:0000256" key="6">
    <source>
        <dbReference type="ARBA" id="ARBA00023242"/>
    </source>
</evidence>
<dbReference type="VEuPathDB" id="VectorBase:AGAP004029"/>
<dbReference type="EnsemblMetazoa" id="AGAP004029-RA">
    <property type="protein sequence ID" value="AGAP004029-PA"/>
    <property type="gene ID" value="AGAP004029"/>
</dbReference>
<sequence length="270" mass="30404">MDEDDELLAALDIPPPAKQMAVSETSAPSNTTTATTAETPTTAPVVVAAKVNKSHCILVNPKQRGNPLLKAIQTIPWEYDDVVPDYVVGASACILFLSLRYHNLNPDYIHARLKQLGKMYELRVLLVQIDISEPQNALKHLTRICLLADLTLMLAWNADEAGRIVEKYKLFENRPPDWIMERAEKYPHEKLVRALTSIKPVNQTDAMILLQNFDTLGKLINSSEERLSMCSGLGPRKVKKLHKTFSESFRKQGLGWNAGTCFGPWQKRRK</sequence>
<dbReference type="InterPro" id="IPR011335">
    <property type="entry name" value="Restrct_endonuc-II-like"/>
</dbReference>
<keyword evidence="6" id="KW-0539">Nucleus</keyword>
<dbReference type="Gene3D" id="3.40.50.10130">
    <property type="match status" value="1"/>
</dbReference>
<comment type="function">
    <text evidence="7">Non-catalytic component of a structure-specific DNA repair endonuclease responsible for the 5'-incision during DNA repair. Responsible, in conjunction with SLX4, for the first step in the repair of interstrand cross-links (ICL). Participates in the processing of anaphase bridge-generating DNA structures, which consist in incompletely processed DNA lesions arising during S or G2 phase, and can result in cytokinesis failure. Also required for homology-directed repair (HDR) of DNA double-strand breaks, in conjunction with SLX4.</text>
</comment>
<reference evidence="11" key="5">
    <citation type="submission" date="2011-05" db="EMBL/GenBank/DDBJ databases">
        <authorList>
            <consortium name="VectorBase"/>
        </authorList>
    </citation>
    <scope>NUCLEOTIDE SEQUENCE</scope>
    <source>
        <strain evidence="11">PEST</strain>
    </source>
</reference>
<reference evidence="11 12" key="3">
    <citation type="journal article" date="2004" name="Trends Parasitol.">
        <title>The Anopheles gambiae genome: an update.</title>
        <authorList>
            <person name="Mongin E."/>
            <person name="Louis C."/>
            <person name="Holt R.A."/>
            <person name="Birney E."/>
            <person name="Collins F.H."/>
        </authorList>
    </citation>
    <scope>NUCLEOTIDE SEQUENCE</scope>
    <source>
        <strain evidence="11 12">PEST</strain>
    </source>
</reference>
<dbReference type="GO" id="GO:0003697">
    <property type="term" value="F:single-stranded DNA binding"/>
    <property type="evidence" value="ECO:0000318"/>
    <property type="project" value="GO_Central"/>
</dbReference>
<accession>Q7Q256</accession>
<organism evidence="11">
    <name type="scientific">Anopheles gambiae</name>
    <name type="common">African malaria mosquito</name>
    <dbReference type="NCBI Taxonomy" id="7165"/>
    <lineage>
        <taxon>Eukaryota</taxon>
        <taxon>Metazoa</taxon>
        <taxon>Ecdysozoa</taxon>
        <taxon>Arthropoda</taxon>
        <taxon>Hexapoda</taxon>
        <taxon>Insecta</taxon>
        <taxon>Pterygota</taxon>
        <taxon>Neoptera</taxon>
        <taxon>Endopterygota</taxon>
        <taxon>Diptera</taxon>
        <taxon>Nematocera</taxon>
        <taxon>Culicoidea</taxon>
        <taxon>Culicidae</taxon>
        <taxon>Anophelinae</taxon>
        <taxon>Anopheles</taxon>
    </lineage>
</organism>
<name>Q7Q256_ANOGA</name>
<evidence type="ECO:0000259" key="10">
    <source>
        <dbReference type="Pfam" id="PF03834"/>
    </source>
</evidence>
<evidence type="ECO:0000256" key="2">
    <source>
        <dbReference type="ARBA" id="ARBA00008283"/>
    </source>
</evidence>
<feature type="compositionally biased region" description="Low complexity" evidence="9">
    <location>
        <begin position="23"/>
        <end position="37"/>
    </location>
</feature>
<dbReference type="SUPFAM" id="SSF52980">
    <property type="entry name" value="Restriction endonuclease-like"/>
    <property type="match status" value="1"/>
</dbReference>
<dbReference type="KEGG" id="aga:1278845"/>
<evidence type="ECO:0000256" key="7">
    <source>
        <dbReference type="ARBA" id="ARBA00054210"/>
    </source>
</evidence>
<protein>
    <recommendedName>
        <fullName evidence="8">DNA excision repair protein ERCC-1</fullName>
    </recommendedName>
</protein>
<dbReference type="VEuPathDB" id="VectorBase:AGAMI1_008161"/>
<dbReference type="GO" id="GO:0006302">
    <property type="term" value="P:double-strand break repair"/>
    <property type="evidence" value="ECO:0007669"/>
    <property type="project" value="UniProtKB-ARBA"/>
</dbReference>
<dbReference type="EMBL" id="AAAB01008978">
    <property type="protein sequence ID" value="EAA13582.4"/>
    <property type="molecule type" value="Genomic_DNA"/>
</dbReference>
<dbReference type="FunFam" id="3.40.50.10130:FF:000001">
    <property type="entry name" value="DNA excision repair protein ERCC-1"/>
    <property type="match status" value="1"/>
</dbReference>
<dbReference type="GO" id="GO:0070914">
    <property type="term" value="P:UV-damage excision repair"/>
    <property type="evidence" value="ECO:0000318"/>
    <property type="project" value="GO_Central"/>
</dbReference>
<dbReference type="GO" id="GO:0000110">
    <property type="term" value="C:nucleotide-excision repair factor 1 complex"/>
    <property type="evidence" value="ECO:0000318"/>
    <property type="project" value="GO_Central"/>
</dbReference>
<evidence type="ECO:0000313" key="13">
    <source>
        <dbReference type="Proteomes" id="UP000007062"/>
    </source>
</evidence>
<dbReference type="GO" id="GO:0006289">
    <property type="term" value="P:nucleotide-excision repair"/>
    <property type="evidence" value="ECO:0007669"/>
    <property type="project" value="UniProtKB-ARBA"/>
</dbReference>
<dbReference type="STRING" id="7165.Q7Q256"/>
<dbReference type="FunFam" id="1.10.150.20:FF:000017">
    <property type="entry name" value="DNA excision repair protein ERCC-1"/>
    <property type="match status" value="1"/>
</dbReference>
<keyword evidence="3" id="KW-0227">DNA damage</keyword>
<evidence type="ECO:0000256" key="9">
    <source>
        <dbReference type="SAM" id="MobiDB-lite"/>
    </source>
</evidence>
<dbReference type="NCBIfam" id="TIGR00597">
    <property type="entry name" value="rad10"/>
    <property type="match status" value="1"/>
</dbReference>
<feature type="domain" description="ERCC1-like central" evidence="10">
    <location>
        <begin position="57"/>
        <end position="169"/>
    </location>
</feature>
<dbReference type="SUPFAM" id="SSF47781">
    <property type="entry name" value="RuvA domain 2-like"/>
    <property type="match status" value="1"/>
</dbReference>
<comment type="similarity">
    <text evidence="2">Belongs to the ERCC1/RAD10/SWI10 family.</text>
</comment>
<reference evidence="11" key="2">
    <citation type="submission" date="2002-03" db="EMBL/GenBank/DDBJ databases">
        <authorList>
            <consortium name="The Anopheles Genome Sequencing Consortium"/>
        </authorList>
    </citation>
    <scope>NUCLEOTIDE SEQUENCE</scope>
    <source>
        <strain evidence="11">PEST</strain>
    </source>
</reference>
<dbReference type="InterPro" id="IPR010994">
    <property type="entry name" value="RuvA_2-like"/>
</dbReference>